<evidence type="ECO:0000313" key="2">
    <source>
        <dbReference type="EMBL" id="WXA98773.1"/>
    </source>
</evidence>
<evidence type="ECO:0000256" key="1">
    <source>
        <dbReference type="SAM" id="MobiDB-lite"/>
    </source>
</evidence>
<evidence type="ECO:0000313" key="3">
    <source>
        <dbReference type="Proteomes" id="UP001379533"/>
    </source>
</evidence>
<feature type="region of interest" description="Disordered" evidence="1">
    <location>
        <begin position="60"/>
        <end position="79"/>
    </location>
</feature>
<reference evidence="2 3" key="1">
    <citation type="submission" date="2021-12" db="EMBL/GenBank/DDBJ databases">
        <title>Discovery of the Pendulisporaceae a myxobacterial family with distinct sporulation behavior and unique specialized metabolism.</title>
        <authorList>
            <person name="Garcia R."/>
            <person name="Popoff A."/>
            <person name="Bader C.D."/>
            <person name="Loehr J."/>
            <person name="Walesch S."/>
            <person name="Walt C."/>
            <person name="Boldt J."/>
            <person name="Bunk B."/>
            <person name="Haeckl F.J.F.P.J."/>
            <person name="Gunesch A.P."/>
            <person name="Birkelbach J."/>
            <person name="Nuebel U."/>
            <person name="Pietschmann T."/>
            <person name="Bach T."/>
            <person name="Mueller R."/>
        </authorList>
    </citation>
    <scope>NUCLEOTIDE SEQUENCE [LARGE SCALE GENOMIC DNA]</scope>
    <source>
        <strain evidence="2 3">MSr12523</strain>
    </source>
</reference>
<protein>
    <submittedName>
        <fullName evidence="2">Uncharacterized protein</fullName>
    </submittedName>
</protein>
<organism evidence="2 3">
    <name type="scientific">Pendulispora brunnea</name>
    <dbReference type="NCBI Taxonomy" id="2905690"/>
    <lineage>
        <taxon>Bacteria</taxon>
        <taxon>Pseudomonadati</taxon>
        <taxon>Myxococcota</taxon>
        <taxon>Myxococcia</taxon>
        <taxon>Myxococcales</taxon>
        <taxon>Sorangiineae</taxon>
        <taxon>Pendulisporaceae</taxon>
        <taxon>Pendulispora</taxon>
    </lineage>
</organism>
<feature type="region of interest" description="Disordered" evidence="1">
    <location>
        <begin position="1"/>
        <end position="25"/>
    </location>
</feature>
<dbReference type="RefSeq" id="WP_394849388.1">
    <property type="nucleotide sequence ID" value="NZ_CP089982.1"/>
</dbReference>
<name>A0ABZ2KJB8_9BACT</name>
<proteinExistence type="predicted"/>
<gene>
    <name evidence="2" type="ORF">LZC95_18320</name>
</gene>
<dbReference type="Proteomes" id="UP001379533">
    <property type="component" value="Chromosome"/>
</dbReference>
<keyword evidence="3" id="KW-1185">Reference proteome</keyword>
<accession>A0ABZ2KJB8</accession>
<sequence length="79" mass="8451">MSIFFRNGTKATAYRGGGEPRPHGRAAPRVLFGYCNPLCVASVKAAPLRAPTSSDERVLHVREANGPLDRASRRSGIAS</sequence>
<dbReference type="EMBL" id="CP089982">
    <property type="protein sequence ID" value="WXA98773.1"/>
    <property type="molecule type" value="Genomic_DNA"/>
</dbReference>